<keyword evidence="3" id="KW-0378">Hydrolase</keyword>
<name>A0AAX0S2B7_9BACI</name>
<keyword evidence="3" id="KW-0255">Endonuclease</keyword>
<dbReference type="Pfam" id="PF09565">
    <property type="entry name" value="RE_NgoFVII"/>
    <property type="match status" value="1"/>
</dbReference>
<evidence type="ECO:0000259" key="2">
    <source>
        <dbReference type="Pfam" id="PF20731"/>
    </source>
</evidence>
<evidence type="ECO:0000313" key="4">
    <source>
        <dbReference type="Proteomes" id="UP000220106"/>
    </source>
</evidence>
<dbReference type="RefSeq" id="WP_098175565.1">
    <property type="nucleotide sequence ID" value="NZ_NUEQ01000014.1"/>
</dbReference>
<feature type="domain" description="Restriction endonuclease type II NgoFVII C-terminal B3-like DNA-binding" evidence="2">
    <location>
        <begin position="177"/>
        <end position="310"/>
    </location>
</feature>
<evidence type="ECO:0000259" key="1">
    <source>
        <dbReference type="Pfam" id="PF09565"/>
    </source>
</evidence>
<reference evidence="3 4" key="1">
    <citation type="submission" date="2017-09" db="EMBL/GenBank/DDBJ databases">
        <title>Large-scale bioinformatics analysis of Bacillus genomes uncovers conserved roles of natural products in bacterial physiology.</title>
        <authorList>
            <consortium name="Agbiome Team Llc"/>
            <person name="Bleich R.M."/>
            <person name="Kirk G.J."/>
            <person name="Santa Maria K.C."/>
            <person name="Allen S.E."/>
            <person name="Farag S."/>
            <person name="Shank E.A."/>
            <person name="Bowers A."/>
        </authorList>
    </citation>
    <scope>NUCLEOTIDE SEQUENCE [LARGE SCALE GENOMIC DNA]</scope>
    <source>
        <strain evidence="3 4">AFS003229</strain>
    </source>
</reference>
<feature type="domain" description="Restriction endonuclease type II NgoFVII N-terminal" evidence="1">
    <location>
        <begin position="6"/>
        <end position="149"/>
    </location>
</feature>
<proteinExistence type="predicted"/>
<comment type="caution">
    <text evidence="3">The sequence shown here is derived from an EMBL/GenBank/DDBJ whole genome shotgun (WGS) entry which is preliminary data.</text>
</comment>
<dbReference type="Proteomes" id="UP000220106">
    <property type="component" value="Unassembled WGS sequence"/>
</dbReference>
<gene>
    <name evidence="3" type="ORF">CN689_08650</name>
</gene>
<sequence length="322" mass="35766">MLFTTNLDAKIFSAHQYINCDELFIISGYVGPNPIQRLSNLPIRTTVIYGMFGSESISNRLHNTLVSLHNAPQNNILYSNIPVHSKCYIWRYNGNITYALIGSANFSTNGLNIPFRETLAETTSDTFLELNIYLNHILGNSVACNTVSIVPSIQTPTVTTRVNSSTNICSMVLFDPNTGEVPLSSGLNWGNSSAHTNPGDSYIPIRTAHIRNFPNLFPPKQTYPTNRSVGRPHRQNDSIELIWDDGTLMEALLEGSHPVNGGEYPKQLSSFPSKNTLGVYIRTRLGLTSTAIVTRADLDRYGRSDIEISLLQNGTYYVDFLV</sequence>
<accession>A0AAX0S2B7</accession>
<keyword evidence="3" id="KW-0540">Nuclease</keyword>
<organism evidence="3 4">
    <name type="scientific">Peribacillus butanolivorans</name>
    <dbReference type="NCBI Taxonomy" id="421767"/>
    <lineage>
        <taxon>Bacteria</taxon>
        <taxon>Bacillati</taxon>
        <taxon>Bacillota</taxon>
        <taxon>Bacilli</taxon>
        <taxon>Bacillales</taxon>
        <taxon>Bacillaceae</taxon>
        <taxon>Peribacillus</taxon>
    </lineage>
</organism>
<dbReference type="EMBL" id="NUEQ01000014">
    <property type="protein sequence ID" value="PEJ34202.1"/>
    <property type="molecule type" value="Genomic_DNA"/>
</dbReference>
<dbReference type="GO" id="GO:0004519">
    <property type="term" value="F:endonuclease activity"/>
    <property type="evidence" value="ECO:0007669"/>
    <property type="project" value="UniProtKB-KW"/>
</dbReference>
<dbReference type="Pfam" id="PF20731">
    <property type="entry name" value="RE_NgoFVII_C"/>
    <property type="match status" value="1"/>
</dbReference>
<dbReference type="AlphaFoldDB" id="A0AAX0S2B7"/>
<protein>
    <submittedName>
        <fullName evidence="3">NgoFVII family restriction endonuclease</fullName>
    </submittedName>
</protein>
<evidence type="ECO:0000313" key="3">
    <source>
        <dbReference type="EMBL" id="PEJ34202.1"/>
    </source>
</evidence>
<dbReference type="InterPro" id="IPR048923">
    <property type="entry name" value="RE_NgoFVII_C"/>
</dbReference>
<dbReference type="Gene3D" id="3.30.870.10">
    <property type="entry name" value="Endonuclease Chain A"/>
    <property type="match status" value="1"/>
</dbReference>
<dbReference type="CDD" id="cd09117">
    <property type="entry name" value="PLDc_Bfil_DEXD_like"/>
    <property type="match status" value="1"/>
</dbReference>
<dbReference type="InterPro" id="IPR019065">
    <property type="entry name" value="RE_NgoFVII_N"/>
</dbReference>